<proteinExistence type="predicted"/>
<dbReference type="RefSeq" id="WP_199050427.1">
    <property type="nucleotide sequence ID" value="NZ_JAELXT010000021.1"/>
</dbReference>
<evidence type="ECO:0000256" key="1">
    <source>
        <dbReference type="SAM" id="MobiDB-lite"/>
    </source>
</evidence>
<protein>
    <submittedName>
        <fullName evidence="2">Uncharacterized protein</fullName>
    </submittedName>
</protein>
<evidence type="ECO:0000313" key="2">
    <source>
        <dbReference type="EMBL" id="MBJ6127199.1"/>
    </source>
</evidence>
<accession>A0ABS0Y4H1</accession>
<name>A0ABS0Y4H1_9HYPH</name>
<comment type="caution">
    <text evidence="2">The sequence shown here is derived from an EMBL/GenBank/DDBJ whole genome shotgun (WGS) entry which is preliminary data.</text>
</comment>
<gene>
    <name evidence="2" type="ORF">JAO75_17490</name>
</gene>
<sequence length="495" mass="54248">MTNKTDTMADCSAGLRNRFFPRKRMLAGDFGLEQRYGIGRRRLVNAAVLGHGVVYGFSVPHPKQDGFATSDGPTDPQREKPEEVNPQQPAQLEKQEGVPHPAKEDGVPQSEKKDSAARKAEPRDLTVRAGFALDIVGREIVLEQDTVLHAGNTFALVRSNGVHRIRKLEDLGQGHHVLAVHYAERLAGTAVADWCECGEPDRTHLCETVVFTLRRQGEECHGEGCACGEDDCPSSVDCGTDTCSMLRPHARLVDWVHERGVPQTRELCLFKESGLSIALEGVDIACVDIVEDVDKCSPIQVDWVDDSSPKRLVKSNDSLYDLICGCDLTRIKDISWGRLGPETDLDQFINLLNPPVNGDPTHRTNFRVDFSRPVKLESLKRPDVVAIAVLKADRSNWLEMLRLPISELIADNVDGDGARSFHVGIESTFTVEEVKAKYSALKGGGFVVEIEIRCDLIEDCAGVPVDGNARGIALVPSGNGTPGGTHFSCFRVKAQ</sequence>
<keyword evidence="3" id="KW-1185">Reference proteome</keyword>
<dbReference type="EMBL" id="JAELXT010000021">
    <property type="protein sequence ID" value="MBJ6127199.1"/>
    <property type="molecule type" value="Genomic_DNA"/>
</dbReference>
<dbReference type="Proteomes" id="UP000620670">
    <property type="component" value="Unassembled WGS sequence"/>
</dbReference>
<feature type="compositionally biased region" description="Basic and acidic residues" evidence="1">
    <location>
        <begin position="93"/>
        <end position="121"/>
    </location>
</feature>
<evidence type="ECO:0000313" key="3">
    <source>
        <dbReference type="Proteomes" id="UP000620670"/>
    </source>
</evidence>
<feature type="region of interest" description="Disordered" evidence="1">
    <location>
        <begin position="60"/>
        <end position="121"/>
    </location>
</feature>
<organism evidence="2 3">
    <name type="scientific">Microvirga splendida</name>
    <dbReference type="NCBI Taxonomy" id="2795727"/>
    <lineage>
        <taxon>Bacteria</taxon>
        <taxon>Pseudomonadati</taxon>
        <taxon>Pseudomonadota</taxon>
        <taxon>Alphaproteobacteria</taxon>
        <taxon>Hyphomicrobiales</taxon>
        <taxon>Methylobacteriaceae</taxon>
        <taxon>Microvirga</taxon>
    </lineage>
</organism>
<reference evidence="3" key="1">
    <citation type="submission" date="2020-12" db="EMBL/GenBank/DDBJ databases">
        <title>Hymenobacter sp.</title>
        <authorList>
            <person name="Kim M.K."/>
        </authorList>
    </citation>
    <scope>NUCLEOTIDE SEQUENCE [LARGE SCALE GENOMIC DNA]</scope>
    <source>
        <strain evidence="3">BT325</strain>
    </source>
</reference>